<dbReference type="PANTHER" id="PTHR30146:SF105">
    <property type="entry name" value="CATABOLITE CONTROL PROTEIN B"/>
    <property type="match status" value="1"/>
</dbReference>
<keyword evidence="2" id="KW-0238">DNA-binding</keyword>
<dbReference type="InterPro" id="IPR000843">
    <property type="entry name" value="HTH_LacI"/>
</dbReference>
<comment type="caution">
    <text evidence="5">The sequence shown here is derived from an EMBL/GenBank/DDBJ whole genome shotgun (WGS) entry which is preliminary data.</text>
</comment>
<dbReference type="EMBL" id="BQXH01000008">
    <property type="protein sequence ID" value="GKS81403.1"/>
    <property type="molecule type" value="Genomic_DNA"/>
</dbReference>
<name>A0ABQ5JHR3_9LACO</name>
<dbReference type="Gene3D" id="3.40.50.2300">
    <property type="match status" value="2"/>
</dbReference>
<dbReference type="Gene3D" id="1.10.260.40">
    <property type="entry name" value="lambda repressor-like DNA-binding domains"/>
    <property type="match status" value="1"/>
</dbReference>
<gene>
    <name evidence="5" type="ORF">LPAF129_10890</name>
</gene>
<evidence type="ECO:0000256" key="1">
    <source>
        <dbReference type="ARBA" id="ARBA00023015"/>
    </source>
</evidence>
<protein>
    <submittedName>
        <fullName evidence="5">Transcriptional regulator</fullName>
    </submittedName>
</protein>
<evidence type="ECO:0000256" key="2">
    <source>
        <dbReference type="ARBA" id="ARBA00023125"/>
    </source>
</evidence>
<dbReference type="PROSITE" id="PS50932">
    <property type="entry name" value="HTH_LACI_2"/>
    <property type="match status" value="1"/>
</dbReference>
<dbReference type="CDD" id="cd01392">
    <property type="entry name" value="HTH_LacI"/>
    <property type="match status" value="1"/>
</dbReference>
<dbReference type="SMART" id="SM00354">
    <property type="entry name" value="HTH_LACI"/>
    <property type="match status" value="1"/>
</dbReference>
<dbReference type="CDD" id="cd06286">
    <property type="entry name" value="PBP1_CcpB-like"/>
    <property type="match status" value="1"/>
</dbReference>
<reference evidence="5" key="1">
    <citation type="journal article" date="2022" name="Int. J. Syst. Evol. Microbiol.">
        <title>A novel species of lactic acid bacteria, Ligilactobacillus pabuli sp. nov., isolated from alfalfa silage.</title>
        <authorList>
            <person name="Tohno M."/>
            <person name="Tanizawa Y."/>
            <person name="Sawada H."/>
            <person name="Sakamoto M."/>
            <person name="Ohkuma M."/>
            <person name="Kobayashi H."/>
        </authorList>
    </citation>
    <scope>NUCLEOTIDE SEQUENCE</scope>
    <source>
        <strain evidence="5">AF129</strain>
    </source>
</reference>
<sequence length="314" mass="34833">MTNIHDIAHQSGYSVSTVSRYLNHSGYVSTTAAQAIQAVITKLDYVPNSIARDLSTGQTSAIGVVVPHMRHPYFTQLVAGIMEAAFAAHFNVSLLQSKYDAKLEIKYLEQLHQKTYAGLIFTSHGISLQQLSHYQKYGPVVCCEDPGEVNLSAAFTSRQATYLEAFNLLKQQGYQRIGLTLSRNYELSATSQQTLDCYRQVFGQMPAPELLLTQITTYDEAYQAATKFLNLAAPPDFIFTNGDAIAAGLRQGYLDHHQPVPPLMGQENQLASQLLDISTIDHHFRQVGAAAFDLVRSPIVKQVELTSELIIREH</sequence>
<dbReference type="RefSeq" id="WP_244055153.1">
    <property type="nucleotide sequence ID" value="NZ_BQXH01000008.1"/>
</dbReference>
<dbReference type="InterPro" id="IPR028082">
    <property type="entry name" value="Peripla_BP_I"/>
</dbReference>
<accession>A0ABQ5JHR3</accession>
<dbReference type="Pfam" id="PF00532">
    <property type="entry name" value="Peripla_BP_1"/>
    <property type="match status" value="1"/>
</dbReference>
<evidence type="ECO:0000313" key="5">
    <source>
        <dbReference type="EMBL" id="GKS81403.1"/>
    </source>
</evidence>
<evidence type="ECO:0000313" key="6">
    <source>
        <dbReference type="Proteomes" id="UP001055149"/>
    </source>
</evidence>
<dbReference type="Proteomes" id="UP001055149">
    <property type="component" value="Unassembled WGS sequence"/>
</dbReference>
<dbReference type="PANTHER" id="PTHR30146">
    <property type="entry name" value="LACI-RELATED TRANSCRIPTIONAL REPRESSOR"/>
    <property type="match status" value="1"/>
</dbReference>
<evidence type="ECO:0000256" key="3">
    <source>
        <dbReference type="ARBA" id="ARBA00023163"/>
    </source>
</evidence>
<dbReference type="InterPro" id="IPR010982">
    <property type="entry name" value="Lambda_DNA-bd_dom_sf"/>
</dbReference>
<feature type="domain" description="HTH lacI-type" evidence="4">
    <location>
        <begin position="2"/>
        <end position="56"/>
    </location>
</feature>
<dbReference type="SUPFAM" id="SSF53822">
    <property type="entry name" value="Periplasmic binding protein-like I"/>
    <property type="match status" value="1"/>
</dbReference>
<proteinExistence type="predicted"/>
<dbReference type="SUPFAM" id="SSF47413">
    <property type="entry name" value="lambda repressor-like DNA-binding domains"/>
    <property type="match status" value="1"/>
</dbReference>
<keyword evidence="6" id="KW-1185">Reference proteome</keyword>
<keyword evidence="1" id="KW-0805">Transcription regulation</keyword>
<dbReference type="Pfam" id="PF00356">
    <property type="entry name" value="LacI"/>
    <property type="match status" value="1"/>
</dbReference>
<organism evidence="5 6">
    <name type="scientific">Ligilactobacillus pabuli</name>
    <dbReference type="NCBI Taxonomy" id="2886039"/>
    <lineage>
        <taxon>Bacteria</taxon>
        <taxon>Bacillati</taxon>
        <taxon>Bacillota</taxon>
        <taxon>Bacilli</taxon>
        <taxon>Lactobacillales</taxon>
        <taxon>Lactobacillaceae</taxon>
        <taxon>Ligilactobacillus</taxon>
    </lineage>
</organism>
<evidence type="ECO:0000259" key="4">
    <source>
        <dbReference type="PROSITE" id="PS50932"/>
    </source>
</evidence>
<dbReference type="InterPro" id="IPR001761">
    <property type="entry name" value="Peripla_BP/Lac1_sug-bd_dom"/>
</dbReference>
<keyword evidence="3" id="KW-0804">Transcription</keyword>